<feature type="domain" description="Penicillin-binding protein transpeptidase" evidence="16">
    <location>
        <begin position="364"/>
        <end position="651"/>
    </location>
</feature>
<evidence type="ECO:0000313" key="19">
    <source>
        <dbReference type="Proteomes" id="UP000030982"/>
    </source>
</evidence>
<dbReference type="GO" id="GO:0008658">
    <property type="term" value="F:penicillin binding"/>
    <property type="evidence" value="ECO:0007669"/>
    <property type="project" value="InterPro"/>
</dbReference>
<evidence type="ECO:0000256" key="4">
    <source>
        <dbReference type="ARBA" id="ARBA00022670"/>
    </source>
</evidence>
<keyword evidence="15" id="KW-0472">Membrane</keyword>
<sequence>MASGKNPLFDTATTLGKILAFLGVSAICGVLVAGLMVPAAAVTGSAANGSVQFFNSLPSELTVTPPGQATKILASDGSPIATLFSENRTQVPLDQMSPNIKNAIVAIEDYRFYQHGGVDMTGILRALVSNVRGDKQGASTLTQQYVTNVINENLISQGKQAQVVLNGQKGVGDKLREMKLAIALEKQYSKDQILQGYLNIVFFNSNAYGIQAASQYFFSENAKDLTLPQAALLAGLVNSPSGYDPTQHPQASKERRDLVLDAMLEHGYINKKQHDDAVNTPIQLKLNPPKQGCAYASQAQYFCDYVVNQIQNDPAFGATTDDRVQKLMRGGLTIKTTLDPRLQGPAQQQVDSTAGANPDKWSAALVTVQPGTGKVLAMAQNTRILAGQGADFLTSYNFNVDSADANGNPLGGIGGMQPGSTMKPITLAAWLNEGKPTNQIVNAAQRRYPANYPWKTTCQKVQGIYDSTVPGSMDLQNDEDGWYRPMTVREGIYQSINTATFASAAALNDFCDIQRASDAIGMHLGSGKNEKLDMSTLGNLLGGSNVSPMTMANAFATFASNGTLCQPMSITEVDDSQGKKIGGQNQSCQANALNPDVAKAVTNVLQDVLNKGSGYNIKDANGQTIKLGVPDAAKTGTNQYNGQTWVVGYTKGLSTASFFGDAFKPAGHIGQNVTINGRFYPSVDGAYIAGPQWAFYMQKALGYYDHGDFDAPPQNLITGASPQPQFQPPSSNFGQGTTGQGTGQQGITGGGTTGQNQTAPLPTVAPPPPAPAPPAPAPPAPAPTTKKKG</sequence>
<dbReference type="Pfam" id="PF00905">
    <property type="entry name" value="Transpeptidase"/>
    <property type="match status" value="1"/>
</dbReference>
<keyword evidence="11" id="KW-0961">Cell wall biogenesis/degradation</keyword>
<dbReference type="RefSeq" id="WP_043119504.1">
    <property type="nucleotide sequence ID" value="NZ_JTDL01000016.1"/>
</dbReference>
<keyword evidence="7" id="KW-0378">Hydrolase</keyword>
<evidence type="ECO:0000256" key="11">
    <source>
        <dbReference type="ARBA" id="ARBA00023316"/>
    </source>
</evidence>
<evidence type="ECO:0000256" key="1">
    <source>
        <dbReference type="ARBA" id="ARBA00007090"/>
    </source>
</evidence>
<evidence type="ECO:0000256" key="7">
    <source>
        <dbReference type="ARBA" id="ARBA00022801"/>
    </source>
</evidence>
<dbReference type="GO" id="GO:0030288">
    <property type="term" value="C:outer membrane-bounded periplasmic space"/>
    <property type="evidence" value="ECO:0007669"/>
    <property type="project" value="TreeGrafter"/>
</dbReference>
<name>A0A0B2ATT6_9MICC</name>
<comment type="caution">
    <text evidence="18">The sequence shown here is derived from an EMBL/GenBank/DDBJ whole genome shotgun (WGS) entry which is preliminary data.</text>
</comment>
<keyword evidence="6 18" id="KW-0808">Transferase</keyword>
<keyword evidence="15" id="KW-1133">Transmembrane helix</keyword>
<dbReference type="PANTHER" id="PTHR32282:SF33">
    <property type="entry name" value="PEPTIDOGLYCAN GLYCOSYLTRANSFERASE"/>
    <property type="match status" value="1"/>
</dbReference>
<keyword evidence="5" id="KW-0328">Glycosyltransferase</keyword>
<dbReference type="SUPFAM" id="SSF53955">
    <property type="entry name" value="Lysozyme-like"/>
    <property type="match status" value="1"/>
</dbReference>
<proteinExistence type="inferred from homology"/>
<dbReference type="GO" id="GO:0071555">
    <property type="term" value="P:cell wall organization"/>
    <property type="evidence" value="ECO:0007669"/>
    <property type="project" value="UniProtKB-KW"/>
</dbReference>
<evidence type="ECO:0000256" key="6">
    <source>
        <dbReference type="ARBA" id="ARBA00022679"/>
    </source>
</evidence>
<feature type="transmembrane region" description="Helical" evidence="15">
    <location>
        <begin position="18"/>
        <end position="41"/>
    </location>
</feature>
<dbReference type="GO" id="GO:0006508">
    <property type="term" value="P:proteolysis"/>
    <property type="evidence" value="ECO:0007669"/>
    <property type="project" value="UniProtKB-KW"/>
</dbReference>
<dbReference type="Pfam" id="PF00912">
    <property type="entry name" value="Transgly"/>
    <property type="match status" value="1"/>
</dbReference>
<evidence type="ECO:0000256" key="13">
    <source>
        <dbReference type="ARBA" id="ARBA00049902"/>
    </source>
</evidence>
<evidence type="ECO:0000256" key="12">
    <source>
        <dbReference type="ARBA" id="ARBA00034000"/>
    </source>
</evidence>
<keyword evidence="15" id="KW-0812">Transmembrane</keyword>
<dbReference type="FunFam" id="1.10.3810.10:FF:000001">
    <property type="entry name" value="Penicillin-binding protein 1A"/>
    <property type="match status" value="1"/>
</dbReference>
<comment type="similarity">
    <text evidence="1">In the C-terminal section; belongs to the transpeptidase family.</text>
</comment>
<organism evidence="18 19">
    <name type="scientific">Sinomonas humi</name>
    <dbReference type="NCBI Taxonomy" id="1338436"/>
    <lineage>
        <taxon>Bacteria</taxon>
        <taxon>Bacillati</taxon>
        <taxon>Actinomycetota</taxon>
        <taxon>Actinomycetes</taxon>
        <taxon>Micrococcales</taxon>
        <taxon>Micrococcaceae</taxon>
        <taxon>Sinomonas</taxon>
    </lineage>
</organism>
<dbReference type="Proteomes" id="UP000030982">
    <property type="component" value="Unassembled WGS sequence"/>
</dbReference>
<dbReference type="GO" id="GO:0009252">
    <property type="term" value="P:peptidoglycan biosynthetic process"/>
    <property type="evidence" value="ECO:0007669"/>
    <property type="project" value="UniProtKB-KW"/>
</dbReference>
<keyword evidence="8" id="KW-0133">Cell shape</keyword>
<keyword evidence="3" id="KW-0121">Carboxypeptidase</keyword>
<feature type="compositionally biased region" description="Low complexity" evidence="14">
    <location>
        <begin position="721"/>
        <end position="735"/>
    </location>
</feature>
<dbReference type="EMBL" id="JTDL01000016">
    <property type="protein sequence ID" value="KHL05401.1"/>
    <property type="molecule type" value="Genomic_DNA"/>
</dbReference>
<dbReference type="InterPro" id="IPR001460">
    <property type="entry name" value="PCN-bd_Tpept"/>
</dbReference>
<dbReference type="InterPro" id="IPR023346">
    <property type="entry name" value="Lysozyme-like_dom_sf"/>
</dbReference>
<dbReference type="AlphaFoldDB" id="A0A0B2ATT6"/>
<evidence type="ECO:0000256" key="14">
    <source>
        <dbReference type="SAM" id="MobiDB-lite"/>
    </source>
</evidence>
<evidence type="ECO:0000259" key="16">
    <source>
        <dbReference type="Pfam" id="PF00905"/>
    </source>
</evidence>
<dbReference type="OrthoDB" id="9766909at2"/>
<reference evidence="18 19" key="1">
    <citation type="submission" date="2014-09" db="EMBL/GenBank/DDBJ databases">
        <title>Genome sequence of Sinomonas sp. MUSC 117.</title>
        <authorList>
            <person name="Lee L.-H."/>
        </authorList>
    </citation>
    <scope>NUCLEOTIDE SEQUENCE [LARGE SCALE GENOMIC DNA]</scope>
    <source>
        <strain evidence="18 19">MUSC 117</strain>
    </source>
</reference>
<accession>A0A0B2ATT6</accession>
<evidence type="ECO:0000256" key="2">
    <source>
        <dbReference type="ARBA" id="ARBA00007739"/>
    </source>
</evidence>
<gene>
    <name evidence="18" type="ORF">LK10_01285</name>
</gene>
<dbReference type="InterPro" id="IPR012338">
    <property type="entry name" value="Beta-lactam/transpept-like"/>
</dbReference>
<evidence type="ECO:0000259" key="17">
    <source>
        <dbReference type="Pfam" id="PF00912"/>
    </source>
</evidence>
<dbReference type="GO" id="GO:0008360">
    <property type="term" value="P:regulation of cell shape"/>
    <property type="evidence" value="ECO:0007669"/>
    <property type="project" value="UniProtKB-KW"/>
</dbReference>
<keyword evidence="19" id="KW-1185">Reference proteome</keyword>
<dbReference type="SUPFAM" id="SSF56601">
    <property type="entry name" value="beta-lactamase/transpeptidase-like"/>
    <property type="match status" value="1"/>
</dbReference>
<dbReference type="InterPro" id="IPR050396">
    <property type="entry name" value="Glycosyltr_51/Transpeptidase"/>
</dbReference>
<keyword evidence="4" id="KW-0645">Protease</keyword>
<dbReference type="PANTHER" id="PTHR32282">
    <property type="entry name" value="BINDING PROTEIN TRANSPEPTIDASE, PUTATIVE-RELATED"/>
    <property type="match status" value="1"/>
</dbReference>
<dbReference type="GO" id="GO:0009002">
    <property type="term" value="F:serine-type D-Ala-D-Ala carboxypeptidase activity"/>
    <property type="evidence" value="ECO:0007669"/>
    <property type="project" value="UniProtKB-EC"/>
</dbReference>
<evidence type="ECO:0000313" key="18">
    <source>
        <dbReference type="EMBL" id="KHL05401.1"/>
    </source>
</evidence>
<evidence type="ECO:0000256" key="3">
    <source>
        <dbReference type="ARBA" id="ARBA00022645"/>
    </source>
</evidence>
<dbReference type="InterPro" id="IPR036950">
    <property type="entry name" value="PBP_transglycosylase"/>
</dbReference>
<feature type="compositionally biased region" description="Gly residues" evidence="14">
    <location>
        <begin position="736"/>
        <end position="753"/>
    </location>
</feature>
<comment type="catalytic activity">
    <reaction evidence="12">
        <text>Preferential cleavage: (Ac)2-L-Lys-D-Ala-|-D-Ala. Also transpeptidation of peptidyl-alanyl moieties that are N-acyl substituents of D-alanine.</text>
        <dbReference type="EC" id="3.4.16.4"/>
    </reaction>
</comment>
<evidence type="ECO:0000256" key="15">
    <source>
        <dbReference type="SAM" id="Phobius"/>
    </source>
</evidence>
<dbReference type="Gene3D" id="1.10.3810.10">
    <property type="entry name" value="Biosynthetic peptidoglycan transglycosylase-like"/>
    <property type="match status" value="1"/>
</dbReference>
<feature type="domain" description="Glycosyl transferase family 51" evidence="17">
    <location>
        <begin position="77"/>
        <end position="263"/>
    </location>
</feature>
<protein>
    <submittedName>
        <fullName evidence="18">Glycosyl transferase</fullName>
    </submittedName>
</protein>
<dbReference type="Gene3D" id="3.40.710.10">
    <property type="entry name" value="DD-peptidase/beta-lactamase superfamily"/>
    <property type="match status" value="1"/>
</dbReference>
<dbReference type="GO" id="GO:0008955">
    <property type="term" value="F:peptidoglycan glycosyltransferase activity"/>
    <property type="evidence" value="ECO:0007669"/>
    <property type="project" value="UniProtKB-EC"/>
</dbReference>
<evidence type="ECO:0000256" key="10">
    <source>
        <dbReference type="ARBA" id="ARBA00023268"/>
    </source>
</evidence>
<dbReference type="STRING" id="1338436.LK10_01285"/>
<evidence type="ECO:0000256" key="5">
    <source>
        <dbReference type="ARBA" id="ARBA00022676"/>
    </source>
</evidence>
<keyword evidence="9" id="KW-0573">Peptidoglycan synthesis</keyword>
<feature type="compositionally biased region" description="Pro residues" evidence="14">
    <location>
        <begin position="763"/>
        <end position="782"/>
    </location>
</feature>
<evidence type="ECO:0000256" key="9">
    <source>
        <dbReference type="ARBA" id="ARBA00022984"/>
    </source>
</evidence>
<evidence type="ECO:0000256" key="8">
    <source>
        <dbReference type="ARBA" id="ARBA00022960"/>
    </source>
</evidence>
<comment type="similarity">
    <text evidence="2">In the N-terminal section; belongs to the glycosyltransferase 51 family.</text>
</comment>
<feature type="region of interest" description="Disordered" evidence="14">
    <location>
        <begin position="713"/>
        <end position="789"/>
    </location>
</feature>
<keyword evidence="10" id="KW-0511">Multifunctional enzyme</keyword>
<dbReference type="InterPro" id="IPR001264">
    <property type="entry name" value="Glyco_trans_51"/>
</dbReference>
<comment type="catalytic activity">
    <reaction evidence="13">
        <text>[GlcNAc-(1-&gt;4)-Mur2Ac(oyl-L-Ala-gamma-D-Glu-L-Lys-D-Ala-D-Ala)](n)-di-trans,octa-cis-undecaprenyl diphosphate + beta-D-GlcNAc-(1-&gt;4)-Mur2Ac(oyl-L-Ala-gamma-D-Glu-L-Lys-D-Ala-D-Ala)-di-trans,octa-cis-undecaprenyl diphosphate = [GlcNAc-(1-&gt;4)-Mur2Ac(oyl-L-Ala-gamma-D-Glu-L-Lys-D-Ala-D-Ala)](n+1)-di-trans,octa-cis-undecaprenyl diphosphate + di-trans,octa-cis-undecaprenyl diphosphate + H(+)</text>
        <dbReference type="Rhea" id="RHEA:23708"/>
        <dbReference type="Rhea" id="RHEA-COMP:9602"/>
        <dbReference type="Rhea" id="RHEA-COMP:9603"/>
        <dbReference type="ChEBI" id="CHEBI:15378"/>
        <dbReference type="ChEBI" id="CHEBI:58405"/>
        <dbReference type="ChEBI" id="CHEBI:60033"/>
        <dbReference type="ChEBI" id="CHEBI:78435"/>
        <dbReference type="EC" id="2.4.99.28"/>
    </reaction>
</comment>